<dbReference type="eggNOG" id="arCOG00970">
    <property type="taxonomic scope" value="Archaea"/>
</dbReference>
<dbReference type="InterPro" id="IPR001353">
    <property type="entry name" value="Proteasome_sua/b"/>
</dbReference>
<evidence type="ECO:0000313" key="12">
    <source>
        <dbReference type="Proteomes" id="UP000000346"/>
    </source>
</evidence>
<dbReference type="SUPFAM" id="SSF56235">
    <property type="entry name" value="N-terminal nucleophile aminohydrolases (Ntn hydrolases)"/>
    <property type="match status" value="1"/>
</dbReference>
<dbReference type="Pfam" id="PF00227">
    <property type="entry name" value="Proteasome"/>
    <property type="match status" value="1"/>
</dbReference>
<dbReference type="EC" id="3.4.25.1" evidence="9"/>
<dbReference type="RefSeq" id="WP_013266868.1">
    <property type="nucleotide sequence ID" value="NC_014374.1"/>
</dbReference>
<dbReference type="InParanoid" id="D9Q218"/>
<dbReference type="PANTHER" id="PTHR32194">
    <property type="entry name" value="METALLOPROTEASE TLDD"/>
    <property type="match status" value="1"/>
</dbReference>
<feature type="propeptide" id="PRO_5005045523" description="Removed in mature form; by autocatalysis" evidence="9">
    <location>
        <begin position="1"/>
        <end position="8"/>
    </location>
</feature>
<dbReference type="GO" id="GO:0019774">
    <property type="term" value="C:proteasome core complex, beta-subunit complex"/>
    <property type="evidence" value="ECO:0007669"/>
    <property type="project" value="UniProtKB-UniRule"/>
</dbReference>
<dbReference type="GO" id="GO:0004298">
    <property type="term" value="F:threonine-type endopeptidase activity"/>
    <property type="evidence" value="ECO:0007669"/>
    <property type="project" value="UniProtKB-UniRule"/>
</dbReference>
<keyword evidence="3 9" id="KW-0645">Protease</keyword>
<keyword evidence="7 9" id="KW-0647">Proteasome</keyword>
<evidence type="ECO:0000256" key="6">
    <source>
        <dbReference type="ARBA" id="ARBA00022813"/>
    </source>
</evidence>
<sequence length="207" mass="22358">MSAYEIEQGTAVGVKAKDGVVLATDKRMAYGSFVMSRNAKKVFLINNRAAIAMSGLYADVGAILRYLTAESKYYELTEERTMSLYAISKLLSGILYSYKMLPFIIEALVGGIDRDGQPKIYTLDSLGSVSEDKYMAVGSGATTALGFLEDQYNDALSLDQAEQVAVGALRISMERDASTGDGIDVISISTSGAVKEKSLRLRVVEES</sequence>
<comment type="caution">
    <text evidence="9">Lacks conserved residue(s) required for the propagation of feature annotation.</text>
</comment>
<keyword evidence="12" id="KW-1185">Reference proteome</keyword>
<proteinExistence type="inferred from homology"/>
<dbReference type="InterPro" id="IPR019983">
    <property type="entry name" value="Pept_T1A_Psome_bsu_arc"/>
</dbReference>
<reference evidence="11 12" key="1">
    <citation type="journal article" date="2010" name="Appl. Environ. Microbiol.">
        <title>The genome sequence of the crenarchaeon Acidilobus saccharovorans supports a new order, Acidilobales, and suggests an important ecological role in terrestrial acidic hot springs.</title>
        <authorList>
            <person name="Mardanov A.V."/>
            <person name="Svetlitchnyi V.A."/>
            <person name="Beletsky A.V."/>
            <person name="Prokofeva M.I."/>
            <person name="Bonch-Osmolovskaya E.A."/>
            <person name="Ravin N.V."/>
            <person name="Skryabin K.G."/>
        </authorList>
    </citation>
    <scope>NUCLEOTIDE SEQUENCE [LARGE SCALE GENOMIC DNA]</scope>
    <source>
        <strain evidence="12">DSM 16705 / JCM 18335 / VKM B-2471 / 345-15</strain>
    </source>
</reference>
<dbReference type="PROSITE" id="PS00854">
    <property type="entry name" value="PROTEASOME_BETA_1"/>
    <property type="match status" value="1"/>
</dbReference>
<name>D9Q218_ACIS3</name>
<dbReference type="PROSITE" id="PS51476">
    <property type="entry name" value="PROTEASOME_BETA_2"/>
    <property type="match status" value="1"/>
</dbReference>
<evidence type="ECO:0000256" key="9">
    <source>
        <dbReference type="HAMAP-Rule" id="MF_02113"/>
    </source>
</evidence>
<evidence type="ECO:0000256" key="4">
    <source>
        <dbReference type="ARBA" id="ARBA00022698"/>
    </source>
</evidence>
<keyword evidence="8 9" id="KW-0865">Zymogen</keyword>
<evidence type="ECO:0000256" key="5">
    <source>
        <dbReference type="ARBA" id="ARBA00022801"/>
    </source>
</evidence>
<dbReference type="KEGG" id="asc:ASAC_0951"/>
<dbReference type="InterPro" id="IPR029055">
    <property type="entry name" value="Ntn_hydrolases_N"/>
</dbReference>
<dbReference type="Proteomes" id="UP000000346">
    <property type="component" value="Chromosome"/>
</dbReference>
<dbReference type="InterPro" id="IPR016050">
    <property type="entry name" value="Proteasome_bsu_CS"/>
</dbReference>
<feature type="active site" description="Nucleophile" evidence="10">
    <location>
        <position position="10"/>
    </location>
</feature>
<keyword evidence="2 9" id="KW-0963">Cytoplasm</keyword>
<dbReference type="InterPro" id="IPR000243">
    <property type="entry name" value="Pept_T1A_subB"/>
</dbReference>
<organism evidence="11 12">
    <name type="scientific">Acidilobus saccharovorans (strain DSM 16705 / JCM 18335 / VKM B-2471 / 345-15)</name>
    <dbReference type="NCBI Taxonomy" id="666510"/>
    <lineage>
        <taxon>Archaea</taxon>
        <taxon>Thermoproteota</taxon>
        <taxon>Thermoprotei</taxon>
        <taxon>Acidilobales</taxon>
        <taxon>Acidilobaceae</taxon>
        <taxon>Acidilobus</taxon>
    </lineage>
</organism>
<dbReference type="HAMAP" id="MF_02113_A">
    <property type="entry name" value="Proteasome_B_A"/>
    <property type="match status" value="1"/>
</dbReference>
<dbReference type="PRINTS" id="PR00141">
    <property type="entry name" value="PROTEASOME"/>
</dbReference>
<comment type="subcellular location">
    <subcellularLocation>
        <location evidence="9">Cytoplasm</location>
    </subcellularLocation>
</comment>
<comment type="catalytic activity">
    <reaction evidence="1 9">
        <text>Cleavage of peptide bonds with very broad specificity.</text>
        <dbReference type="EC" id="3.4.25.1"/>
    </reaction>
</comment>
<evidence type="ECO:0000256" key="8">
    <source>
        <dbReference type="ARBA" id="ARBA00023145"/>
    </source>
</evidence>
<accession>D9Q218</accession>
<dbReference type="InterPro" id="IPR023333">
    <property type="entry name" value="Proteasome_suB-type"/>
</dbReference>
<dbReference type="HOGENOM" id="CLU_035750_7_2_2"/>
<evidence type="ECO:0000256" key="10">
    <source>
        <dbReference type="PIRSR" id="PIRSR600243-1"/>
    </source>
</evidence>
<protein>
    <recommendedName>
        <fullName evidence="9">Proteasome subunit beta</fullName>
        <ecNumber evidence="9">3.4.25.1</ecNumber>
    </recommendedName>
    <alternativeName>
        <fullName evidence="9">20S proteasome beta subunit</fullName>
    </alternativeName>
    <alternativeName>
        <fullName evidence="9">Proteasome core protein PsmB</fullName>
    </alternativeName>
</protein>
<keyword evidence="5 9" id="KW-0378">Hydrolase</keyword>
<evidence type="ECO:0000256" key="3">
    <source>
        <dbReference type="ARBA" id="ARBA00022670"/>
    </source>
</evidence>
<gene>
    <name evidence="9" type="primary">psmB</name>
    <name evidence="11" type="ordered locus">ASAC_0951</name>
</gene>
<comment type="activity regulation">
    <text evidence="9">The formation of the proteasomal ATPase PAN-20S proteasome complex, via the docking of the C-termini of PAN into the intersubunit pockets in the alpha-rings, triggers opening of the gate for substrate entry. Interconversion between the open-gate and close-gate conformations leads to a dynamic regulation of the 20S proteasome proteolysis activity.</text>
</comment>
<keyword evidence="6 9" id="KW-0068">Autocatalytic cleavage</keyword>
<keyword evidence="4 9" id="KW-0888">Threonine protease</keyword>
<comment type="subunit">
    <text evidence="9">The 20S proteasome core is composed of 14 alpha and 14 beta subunits that assemble into four stacked heptameric rings, resulting in a barrel-shaped structure. The two inner rings, each composed of seven catalytic beta subunits, are sandwiched by two outer rings, each composed of seven alpha subunits. The catalytic chamber with the active sites is on the inside of the barrel. Has a gated structure, the ends of the cylinder being occluded by the N-termini of the alpha-subunits. Is capped at one or both ends by the proteasome regulatory ATPase, PAN.</text>
</comment>
<dbReference type="PANTHER" id="PTHR32194:SF2">
    <property type="entry name" value="PROTEASOME SUBUNIT BETA TYPE-1"/>
    <property type="match status" value="1"/>
</dbReference>
<dbReference type="Gene3D" id="3.60.20.10">
    <property type="entry name" value="Glutamine Phosphoribosylpyrophosphate, subunit 1, domain 1"/>
    <property type="match status" value="1"/>
</dbReference>
<dbReference type="AlphaFoldDB" id="D9Q218"/>
<dbReference type="GO" id="GO:0005737">
    <property type="term" value="C:cytoplasm"/>
    <property type="evidence" value="ECO:0007669"/>
    <property type="project" value="UniProtKB-SubCell"/>
</dbReference>
<dbReference type="STRING" id="666510.ASAC_0951"/>
<evidence type="ECO:0000313" key="11">
    <source>
        <dbReference type="EMBL" id="ADL19356.1"/>
    </source>
</evidence>
<evidence type="ECO:0000256" key="7">
    <source>
        <dbReference type="ARBA" id="ARBA00022942"/>
    </source>
</evidence>
<evidence type="ECO:0000256" key="1">
    <source>
        <dbReference type="ARBA" id="ARBA00001198"/>
    </source>
</evidence>
<feature type="chain" id="PRO_5023480582" description="Proteasome subunit beta" evidence="9">
    <location>
        <begin position="9"/>
        <end position="207"/>
    </location>
</feature>
<comment type="function">
    <text evidence="9">Component of the proteasome core, a large protease complex with broad specificity involved in protein degradation.</text>
</comment>
<dbReference type="FunCoup" id="D9Q218">
    <property type="interactions" value="177"/>
</dbReference>
<comment type="similarity">
    <text evidence="9">Belongs to the peptidase T1B family.</text>
</comment>
<dbReference type="GO" id="GO:0010498">
    <property type="term" value="P:proteasomal protein catabolic process"/>
    <property type="evidence" value="ECO:0007669"/>
    <property type="project" value="UniProtKB-UniRule"/>
</dbReference>
<evidence type="ECO:0000256" key="2">
    <source>
        <dbReference type="ARBA" id="ARBA00022490"/>
    </source>
</evidence>
<dbReference type="EMBL" id="CP001742">
    <property type="protein sequence ID" value="ADL19356.1"/>
    <property type="molecule type" value="Genomic_DNA"/>
</dbReference>
<dbReference type="GeneID" id="9499193"/>